<feature type="compositionally biased region" description="Polar residues" evidence="1">
    <location>
        <begin position="1"/>
        <end position="11"/>
    </location>
</feature>
<feature type="compositionally biased region" description="Low complexity" evidence="1">
    <location>
        <begin position="93"/>
        <end position="133"/>
    </location>
</feature>
<evidence type="ECO:0000313" key="2">
    <source>
        <dbReference type="EMBL" id="MCY9696266.1"/>
    </source>
</evidence>
<reference evidence="2 3" key="1">
    <citation type="submission" date="2022-05" db="EMBL/GenBank/DDBJ databases">
        <title>Genome Sequencing of Bee-Associated Microbes.</title>
        <authorList>
            <person name="Dunlap C."/>
        </authorList>
    </citation>
    <scope>NUCLEOTIDE SEQUENCE [LARGE SCALE GENOMIC DNA]</scope>
    <source>
        <strain evidence="2 3">NRRL B-14421</strain>
    </source>
</reference>
<accession>A0ABT4GJ97</accession>
<dbReference type="Proteomes" id="UP001527099">
    <property type="component" value="Unassembled WGS sequence"/>
</dbReference>
<feature type="compositionally biased region" description="Low complexity" evidence="1">
    <location>
        <begin position="188"/>
        <end position="217"/>
    </location>
</feature>
<comment type="caution">
    <text evidence="2">The sequence shown here is derived from an EMBL/GenBank/DDBJ whole genome shotgun (WGS) entry which is preliminary data.</text>
</comment>
<dbReference type="EMBL" id="JAMDMX010000091">
    <property type="protein sequence ID" value="MCY9696266.1"/>
    <property type="molecule type" value="Genomic_DNA"/>
</dbReference>
<name>A0ABT4GJ97_9BACL</name>
<feature type="region of interest" description="Disordered" evidence="1">
    <location>
        <begin position="164"/>
        <end position="237"/>
    </location>
</feature>
<gene>
    <name evidence="2" type="ORF">M5X19_25695</name>
</gene>
<feature type="compositionally biased region" description="Polar residues" evidence="1">
    <location>
        <begin position="218"/>
        <end position="237"/>
    </location>
</feature>
<keyword evidence="3" id="KW-1185">Reference proteome</keyword>
<organism evidence="2 3">
    <name type="scientific">Paenibacillus alginolyticus</name>
    <dbReference type="NCBI Taxonomy" id="59839"/>
    <lineage>
        <taxon>Bacteria</taxon>
        <taxon>Bacillati</taxon>
        <taxon>Bacillota</taxon>
        <taxon>Bacilli</taxon>
        <taxon>Bacillales</taxon>
        <taxon>Paenibacillaceae</taxon>
        <taxon>Paenibacillus</taxon>
    </lineage>
</organism>
<protein>
    <submittedName>
        <fullName evidence="2">Uncharacterized protein</fullName>
    </submittedName>
</protein>
<dbReference type="RefSeq" id="WP_268617413.1">
    <property type="nucleotide sequence ID" value="NZ_JAMDMX010000091.1"/>
</dbReference>
<feature type="region of interest" description="Disordered" evidence="1">
    <location>
        <begin position="76"/>
        <end position="133"/>
    </location>
</feature>
<evidence type="ECO:0000256" key="1">
    <source>
        <dbReference type="SAM" id="MobiDB-lite"/>
    </source>
</evidence>
<sequence>MYNNTNSFGNASQGYQSSQGFQGNNAQYQGYQKQYQPIGAVQSFYNQSNAGQANLGFNQMNTPASQAISQESFHTANYRGNQPGHDAYKRSDSSMPSQQQQQQSSFQSGYSSYIPMNNQFGSNQSQQYGYSSAQQQPFVSSQYGSSVQSNQQPYGQTYVSPNAFHTANYRGNQPGHDANWRSDSSTPSQQSFQSGYGSQQNMQQNTQQNMPQQSLQSFNSGFNNPSMGQQSGYNSSF</sequence>
<proteinExistence type="predicted"/>
<feature type="region of interest" description="Disordered" evidence="1">
    <location>
        <begin position="1"/>
        <end position="20"/>
    </location>
</feature>
<evidence type="ECO:0000313" key="3">
    <source>
        <dbReference type="Proteomes" id="UP001527099"/>
    </source>
</evidence>